<dbReference type="EMBL" id="CP119075">
    <property type="protein sequence ID" value="WED67190.1"/>
    <property type="molecule type" value="Genomic_DNA"/>
</dbReference>
<gene>
    <name evidence="1" type="ORF">PXH66_10030</name>
</gene>
<sequence>MNSRSRTFWWGGSALAILLGLSILETHLTGQLYRGPAARVVSGNSLELDAEAFPTGVSLAVLGGFRGLVADLQWVRVYGDWARHDLAAMRRRLWWVGEIDPRPLTFWLNGARMLAFDAMSWRIAAGEDVGRVAIEQLREAEAFLERARPAHGHRSAIDIELAVLRLRMTADVAGALVALERADACEDAPYFVGRLRGELLVRAGRPAEALSWLRQMRARLPNDDPRAMVEVVDQRIAQLQRELER</sequence>
<proteinExistence type="predicted"/>
<dbReference type="RefSeq" id="WP_330931452.1">
    <property type="nucleotide sequence ID" value="NZ_CP119075.1"/>
</dbReference>
<evidence type="ECO:0000313" key="1">
    <source>
        <dbReference type="EMBL" id="WED67190.1"/>
    </source>
</evidence>
<dbReference type="KEGG" id="slom:PXH66_10030"/>
<protein>
    <recommendedName>
        <fullName evidence="3">Tetratricopeptide repeat protein</fullName>
    </recommendedName>
</protein>
<dbReference type="Proteomes" id="UP001218638">
    <property type="component" value="Chromosome"/>
</dbReference>
<name>A0AAF0CSD3_9BACT</name>
<dbReference type="AlphaFoldDB" id="A0AAF0CSD3"/>
<evidence type="ECO:0008006" key="3">
    <source>
        <dbReference type="Google" id="ProtNLM"/>
    </source>
</evidence>
<reference evidence="1" key="1">
    <citation type="submission" date="2023-03" db="EMBL/GenBank/DDBJ databases">
        <title>Lomoglobus Profundus gen. nov., sp. nov., a novel member of the phylum Verrucomicrobia, isolated from deep-marine sediment of South China Sea.</title>
        <authorList>
            <person name="Ahmad T."/>
            <person name="Ishaq S.E."/>
            <person name="Wang F."/>
        </authorList>
    </citation>
    <scope>NUCLEOTIDE SEQUENCE</scope>
    <source>
        <strain evidence="1">LMO-M01</strain>
    </source>
</reference>
<evidence type="ECO:0000313" key="2">
    <source>
        <dbReference type="Proteomes" id="UP001218638"/>
    </source>
</evidence>
<keyword evidence="2" id="KW-1185">Reference proteome</keyword>
<accession>A0AAF0CSD3</accession>
<organism evidence="1 2">
    <name type="scientific">Synoicihabitans lomoniglobus</name>
    <dbReference type="NCBI Taxonomy" id="2909285"/>
    <lineage>
        <taxon>Bacteria</taxon>
        <taxon>Pseudomonadati</taxon>
        <taxon>Verrucomicrobiota</taxon>
        <taxon>Opitutia</taxon>
        <taxon>Opitutales</taxon>
        <taxon>Opitutaceae</taxon>
        <taxon>Synoicihabitans</taxon>
    </lineage>
</organism>